<feature type="transmembrane region" description="Helical" evidence="1">
    <location>
        <begin position="94"/>
        <end position="115"/>
    </location>
</feature>
<feature type="transmembrane region" description="Helical" evidence="1">
    <location>
        <begin position="21"/>
        <end position="41"/>
    </location>
</feature>
<dbReference type="Proteomes" id="UP000002332">
    <property type="component" value="Plasmid pQBR103"/>
</dbReference>
<sequence length="176" mass="18932">MIMSNQENLVRNTVLSCTLNVGVCVLCIAMLSGLIAVVPAIEQWHAQMWQHVSGIITDGGTSLMPAAYIQWVTFLVAAWSLCIALKLGIQHSLWCIPFGVLTLSSILLGVIPSYYAMMSVCGEWTRDFISTQPFAIRTAVGLVTILPALGPILLLTCLIAISCGGDPEPNKQAAEQ</sequence>
<keyword evidence="1 2" id="KW-0812">Transmembrane</keyword>
<dbReference type="EMBL" id="AM235768">
    <property type="protein sequence ID" value="CAM96289.1"/>
    <property type="molecule type" value="Genomic_DNA"/>
</dbReference>
<evidence type="ECO:0000256" key="1">
    <source>
        <dbReference type="SAM" id="Phobius"/>
    </source>
</evidence>
<reference evidence="2 3" key="1">
    <citation type="journal article" date="2007" name="ISME J.">
        <title>Sequence-based analysis of pQBR103; a representative of a unique, transfer-proficient mega plasmid resident in the microbial community of sugar beet.</title>
        <authorList>
            <person name="Tett A."/>
            <person name="Spiers A.J."/>
            <person name="Crossman L.C."/>
            <person name="Ager D."/>
            <person name="Ciric L."/>
            <person name="Dow J.M."/>
            <person name="Fry J.C."/>
            <person name="Harris D."/>
            <person name="Lilley A."/>
            <person name="Oliver A."/>
            <person name="Parkhill J."/>
            <person name="Quail M.A."/>
            <person name="Rainey P.B."/>
            <person name="Saunders N.J."/>
            <person name="Seeger K."/>
            <person name="Snyder L.A.S."/>
            <person name="Squares R."/>
            <person name="Thomas C.M."/>
            <person name="Turner S.L."/>
            <person name="Zhang X.-X."/>
            <person name="Field D."/>
            <person name="Bailey M.J."/>
        </authorList>
    </citation>
    <scope>NUCLEOTIDE SEQUENCE [LARGE SCALE GENOMIC DNA]</scope>
    <source>
        <strain evidence="2 3">SBW25</strain>
    </source>
</reference>
<organism evidence="2 3">
    <name type="scientific">Pseudomonas fluorescens (strain SBW25)</name>
    <dbReference type="NCBI Taxonomy" id="216595"/>
    <lineage>
        <taxon>Bacteria</taxon>
        <taxon>Pseudomonadati</taxon>
        <taxon>Pseudomonadota</taxon>
        <taxon>Gammaproteobacteria</taxon>
        <taxon>Pseudomonadales</taxon>
        <taxon>Pseudomonadaceae</taxon>
        <taxon>Pseudomonas</taxon>
    </lineage>
</organism>
<keyword evidence="2" id="KW-0614">Plasmid</keyword>
<keyword evidence="1" id="KW-1133">Transmembrane helix</keyword>
<feature type="transmembrane region" description="Helical" evidence="1">
    <location>
        <begin position="68"/>
        <end position="87"/>
    </location>
</feature>
<gene>
    <name evidence="2" type="ordered locus">pQBR0257</name>
</gene>
<protein>
    <submittedName>
        <fullName evidence="2">Transmembrane protein</fullName>
    </submittedName>
</protein>
<keyword evidence="1" id="KW-0472">Membrane</keyword>
<name>A4V6X8_PSEFS</name>
<proteinExistence type="predicted"/>
<feature type="transmembrane region" description="Helical" evidence="1">
    <location>
        <begin position="135"/>
        <end position="161"/>
    </location>
</feature>
<accession>A4V6X8</accession>
<evidence type="ECO:0000313" key="3">
    <source>
        <dbReference type="Proteomes" id="UP000002332"/>
    </source>
</evidence>
<dbReference type="AlphaFoldDB" id="A4V6X8"/>
<geneLocation type="plasmid" evidence="2 3">
    <name>pQBR103</name>
</geneLocation>
<evidence type="ECO:0000313" key="2">
    <source>
        <dbReference type="EMBL" id="CAM96289.1"/>
    </source>
</evidence>